<dbReference type="InterPro" id="IPR005835">
    <property type="entry name" value="NTP_transferase_dom"/>
</dbReference>
<feature type="compositionally biased region" description="Low complexity" evidence="1">
    <location>
        <begin position="250"/>
        <end position="267"/>
    </location>
</feature>
<dbReference type="InterPro" id="IPR050486">
    <property type="entry name" value="Mannose-1P_guanyltransferase"/>
</dbReference>
<keyword evidence="3" id="KW-0808">Transferase</keyword>
<dbReference type="EMBL" id="CP016076">
    <property type="protein sequence ID" value="APU17365.1"/>
    <property type="molecule type" value="Genomic_DNA"/>
</dbReference>
<dbReference type="RefSeq" id="WP_075742724.1">
    <property type="nucleotide sequence ID" value="NZ_CP016076.1"/>
</dbReference>
<dbReference type="Pfam" id="PF00483">
    <property type="entry name" value="NTP_transferase"/>
    <property type="match status" value="1"/>
</dbReference>
<dbReference type="Gene3D" id="3.90.550.10">
    <property type="entry name" value="Spore Coat Polysaccharide Biosynthesis Protein SpsA, Chain A"/>
    <property type="match status" value="1"/>
</dbReference>
<dbReference type="GO" id="GO:0016740">
    <property type="term" value="F:transferase activity"/>
    <property type="evidence" value="ECO:0007669"/>
    <property type="project" value="UniProtKB-KW"/>
</dbReference>
<evidence type="ECO:0000313" key="4">
    <source>
        <dbReference type="Proteomes" id="UP000185511"/>
    </source>
</evidence>
<evidence type="ECO:0000313" key="3">
    <source>
        <dbReference type="EMBL" id="APU17365.1"/>
    </source>
</evidence>
<dbReference type="PANTHER" id="PTHR22572">
    <property type="entry name" value="SUGAR-1-PHOSPHATE GUANYL TRANSFERASE"/>
    <property type="match status" value="1"/>
</dbReference>
<sequence>MTQATTVRQAVILAGGQGTRLRPYTDTRPKPMIEISGRCIIDHQLDWLAEAGVEDVVVSAGYLAEVLIEHLESTANLRSIRVSTVVEDEPLGRGGGLRYAGARLPDPTAPWFALNGDIWTRFSLTELTRRHVEQEAIATVALARPRLPWGVVDLDESGRINDFVEAPLSPYPINGGVYVFSGEILAELPAKGDHERTTFPQLAARGRLAGHEITGYWRAIDTAKDIREAAVELAEAGAANGKADSVRSVETVSPSTTPAAAESSTAD</sequence>
<accession>A0AAC9LJA1</accession>
<evidence type="ECO:0000256" key="1">
    <source>
        <dbReference type="SAM" id="MobiDB-lite"/>
    </source>
</evidence>
<evidence type="ECO:0000259" key="2">
    <source>
        <dbReference type="Pfam" id="PF00483"/>
    </source>
</evidence>
<gene>
    <name evidence="3" type="ORF">UA74_26800</name>
</gene>
<feature type="region of interest" description="Disordered" evidence="1">
    <location>
        <begin position="237"/>
        <end position="267"/>
    </location>
</feature>
<keyword evidence="4" id="KW-1185">Reference proteome</keyword>
<feature type="domain" description="Nucleotidyl transferase" evidence="2">
    <location>
        <begin position="10"/>
        <end position="234"/>
    </location>
</feature>
<protein>
    <submittedName>
        <fullName evidence="3">Nucleotidyl transferase</fullName>
    </submittedName>
</protein>
<reference evidence="4" key="1">
    <citation type="submission" date="2016-06" db="EMBL/GenBank/DDBJ databases">
        <title>Complete genome sequence of Actinoalloteichus fjordicus DSM 46855 (=ADI127-17), type strain of the new species Actinoalloteichus fjordicus.</title>
        <authorList>
            <person name="Ruckert C."/>
            <person name="Nouioui I."/>
            <person name="Willmese J."/>
            <person name="van Wezel G."/>
            <person name="Klenk H.-P."/>
            <person name="Kalinowski J."/>
            <person name="Zotchev S.B."/>
        </authorList>
    </citation>
    <scope>NUCLEOTIDE SEQUENCE [LARGE SCALE GENOMIC DNA]</scope>
    <source>
        <strain evidence="4">ADI127-7</strain>
    </source>
</reference>
<dbReference type="InterPro" id="IPR029044">
    <property type="entry name" value="Nucleotide-diphossugar_trans"/>
</dbReference>
<dbReference type="AlphaFoldDB" id="A0AAC9LJA1"/>
<organism evidence="3 4">
    <name type="scientific">Actinoalloteichus fjordicus</name>
    <dbReference type="NCBI Taxonomy" id="1612552"/>
    <lineage>
        <taxon>Bacteria</taxon>
        <taxon>Bacillati</taxon>
        <taxon>Actinomycetota</taxon>
        <taxon>Actinomycetes</taxon>
        <taxon>Pseudonocardiales</taxon>
        <taxon>Pseudonocardiaceae</taxon>
        <taxon>Actinoalloteichus</taxon>
    </lineage>
</organism>
<dbReference type="SUPFAM" id="SSF53448">
    <property type="entry name" value="Nucleotide-diphospho-sugar transferases"/>
    <property type="match status" value="1"/>
</dbReference>
<proteinExistence type="predicted"/>
<name>A0AAC9LJA1_9PSEU</name>
<dbReference type="CDD" id="cd04181">
    <property type="entry name" value="NTP_transferase"/>
    <property type="match status" value="1"/>
</dbReference>
<dbReference type="KEGG" id="acad:UA74_26800"/>
<dbReference type="Proteomes" id="UP000185511">
    <property type="component" value="Chromosome"/>
</dbReference>